<dbReference type="OrthoDB" id="9809746at2"/>
<dbReference type="Gene3D" id="2.130.10.10">
    <property type="entry name" value="YVTN repeat-like/Quinoprotein amine dehydrogenase"/>
    <property type="match status" value="3"/>
</dbReference>
<feature type="domain" description="Cytochrome c" evidence="7">
    <location>
        <begin position="20"/>
        <end position="118"/>
    </location>
</feature>
<dbReference type="GO" id="GO:0020037">
    <property type="term" value="F:heme binding"/>
    <property type="evidence" value="ECO:0007669"/>
    <property type="project" value="InterPro"/>
</dbReference>
<dbReference type="Pfam" id="PF07635">
    <property type="entry name" value="PSCyt1"/>
    <property type="match status" value="1"/>
</dbReference>
<protein>
    <recommendedName>
        <fullName evidence="7">Cytochrome c domain-containing protein</fullName>
    </recommendedName>
</protein>
<keyword evidence="2 5" id="KW-0479">Metal-binding</keyword>
<evidence type="ECO:0000313" key="8">
    <source>
        <dbReference type="EMBL" id="PQO43248.1"/>
    </source>
</evidence>
<dbReference type="InterPro" id="IPR036909">
    <property type="entry name" value="Cyt_c-like_dom_sf"/>
</dbReference>
<keyword evidence="4" id="KW-0853">WD repeat</keyword>
<dbReference type="EMBL" id="PUHZ01000024">
    <property type="protein sequence ID" value="PQO43248.1"/>
    <property type="molecule type" value="Genomic_DNA"/>
</dbReference>
<dbReference type="PROSITE" id="PS50082">
    <property type="entry name" value="WD_REPEATS_2"/>
    <property type="match status" value="2"/>
</dbReference>
<evidence type="ECO:0000256" key="6">
    <source>
        <dbReference type="SAM" id="SignalP"/>
    </source>
</evidence>
<dbReference type="InterPro" id="IPR011429">
    <property type="entry name" value="Cyt_c_Planctomycete-type"/>
</dbReference>
<dbReference type="GO" id="GO:0046872">
    <property type="term" value="F:metal ion binding"/>
    <property type="evidence" value="ECO:0007669"/>
    <property type="project" value="UniProtKB-KW"/>
</dbReference>
<dbReference type="CDD" id="cd00200">
    <property type="entry name" value="WD40"/>
    <property type="match status" value="1"/>
</dbReference>
<evidence type="ECO:0000256" key="1">
    <source>
        <dbReference type="ARBA" id="ARBA00022617"/>
    </source>
</evidence>
<dbReference type="PANTHER" id="PTHR19879">
    <property type="entry name" value="TRANSCRIPTION INITIATION FACTOR TFIID"/>
    <property type="match status" value="1"/>
</dbReference>
<dbReference type="SUPFAM" id="SSF50998">
    <property type="entry name" value="Quinoprotein alcohol dehydrogenase-like"/>
    <property type="match status" value="1"/>
</dbReference>
<dbReference type="InterPro" id="IPR011047">
    <property type="entry name" value="Quinoprotein_ADH-like_sf"/>
</dbReference>
<feature type="chain" id="PRO_5015572831" description="Cytochrome c domain-containing protein" evidence="6">
    <location>
        <begin position="20"/>
        <end position="466"/>
    </location>
</feature>
<name>A0A2S8GFL0_9BACT</name>
<feature type="repeat" description="WD" evidence="4">
    <location>
        <begin position="266"/>
        <end position="307"/>
    </location>
</feature>
<keyword evidence="1 5" id="KW-0349">Heme</keyword>
<feature type="repeat" description="WD" evidence="4">
    <location>
        <begin position="409"/>
        <end position="450"/>
    </location>
</feature>
<dbReference type="PANTHER" id="PTHR19879:SF9">
    <property type="entry name" value="TRANSCRIPTION INITIATION FACTOR TFIID SUBUNIT 5"/>
    <property type="match status" value="1"/>
</dbReference>
<organism evidence="8 9">
    <name type="scientific">Blastopirellula marina</name>
    <dbReference type="NCBI Taxonomy" id="124"/>
    <lineage>
        <taxon>Bacteria</taxon>
        <taxon>Pseudomonadati</taxon>
        <taxon>Planctomycetota</taxon>
        <taxon>Planctomycetia</taxon>
        <taxon>Pirellulales</taxon>
        <taxon>Pirellulaceae</taxon>
        <taxon>Blastopirellula</taxon>
    </lineage>
</organism>
<dbReference type="RefSeq" id="WP_105338461.1">
    <property type="nucleotide sequence ID" value="NZ_PUHZ01000024.1"/>
</dbReference>
<feature type="signal peptide" evidence="6">
    <location>
        <begin position="1"/>
        <end position="19"/>
    </location>
</feature>
<dbReference type="SMART" id="SM00320">
    <property type="entry name" value="WD40"/>
    <property type="match status" value="7"/>
</dbReference>
<dbReference type="InterPro" id="IPR015943">
    <property type="entry name" value="WD40/YVTN_repeat-like_dom_sf"/>
</dbReference>
<dbReference type="SUPFAM" id="SSF46626">
    <property type="entry name" value="Cytochrome c"/>
    <property type="match status" value="1"/>
</dbReference>
<reference evidence="8 9" key="1">
    <citation type="submission" date="2018-02" db="EMBL/GenBank/DDBJ databases">
        <title>Comparative genomes isolates from brazilian mangrove.</title>
        <authorList>
            <person name="Araujo J.E."/>
            <person name="Taketani R.G."/>
            <person name="Silva M.C.P."/>
            <person name="Loureco M.V."/>
            <person name="Andreote F.D."/>
        </authorList>
    </citation>
    <scope>NUCLEOTIDE SEQUENCE [LARGE SCALE GENOMIC DNA]</scope>
    <source>
        <strain evidence="8 9">Nap-Phe MGV</strain>
    </source>
</reference>
<evidence type="ECO:0000256" key="5">
    <source>
        <dbReference type="PROSITE-ProRule" id="PRU00433"/>
    </source>
</evidence>
<dbReference type="InterPro" id="IPR009056">
    <property type="entry name" value="Cyt_c-like_dom"/>
</dbReference>
<dbReference type="InterPro" id="IPR001680">
    <property type="entry name" value="WD40_rpt"/>
</dbReference>
<dbReference type="Pfam" id="PF00400">
    <property type="entry name" value="WD40"/>
    <property type="match status" value="4"/>
</dbReference>
<comment type="caution">
    <text evidence="8">The sequence shown here is derived from an EMBL/GenBank/DDBJ whole genome shotgun (WGS) entry which is preliminary data.</text>
</comment>
<gene>
    <name evidence="8" type="ORF">C5Y93_26480</name>
</gene>
<evidence type="ECO:0000313" key="9">
    <source>
        <dbReference type="Proteomes" id="UP000237819"/>
    </source>
</evidence>
<keyword evidence="6" id="KW-0732">Signal</keyword>
<dbReference type="AlphaFoldDB" id="A0A2S8GFL0"/>
<evidence type="ECO:0000256" key="3">
    <source>
        <dbReference type="ARBA" id="ARBA00023004"/>
    </source>
</evidence>
<evidence type="ECO:0000256" key="2">
    <source>
        <dbReference type="ARBA" id="ARBA00022723"/>
    </source>
</evidence>
<dbReference type="GO" id="GO:0009055">
    <property type="term" value="F:electron transfer activity"/>
    <property type="evidence" value="ECO:0007669"/>
    <property type="project" value="InterPro"/>
</dbReference>
<dbReference type="PROSITE" id="PS51007">
    <property type="entry name" value="CYTC"/>
    <property type="match status" value="1"/>
</dbReference>
<dbReference type="Proteomes" id="UP000237819">
    <property type="component" value="Unassembled WGS sequence"/>
</dbReference>
<keyword evidence="3 5" id="KW-0408">Iron</keyword>
<evidence type="ECO:0000256" key="4">
    <source>
        <dbReference type="PROSITE-ProRule" id="PRU00221"/>
    </source>
</evidence>
<sequence length="466" mass="49972">MPSKLFVVPCLLLFAATLAAEEDRAVSYYRDVRPILQANCQGCHQPAKQGGEYVMTDFAKLIAGGESGDAAIVPGKPDESYLVSVITPTDGEAEMPKGKPPLSETDRKTINLWISQGAKDDTPASARPLFDQDHPPVYELPPVLTSVEYSPDGSLLAVSGYHEVLLHKADGSGIAKRLVGMSERIESARFSPNGEKLVVAGGSPGRLGELQMWDVASGQLDYSVPVSYDTIYGGSWSPDGKQVAVGCGDNTVRVFNADTGEQVLFNGAHEDWALDTTFSKDGSHLVSVSRDMTMKLYEVKTERFIDNITSITPGALKGGIAAVMRHPTEDQLLIGGADGVPKIYKMFREKDRKIGDDFNLIRAFPALPGRLYDVAFSPDAALVAACSSDDQKGAIRLFQTADGKQLRELLGQKGPVYSIAFSPDGKQLASVGFDGVVRINQVEDGSLVHEFSAVPLTGQTVSTSGK</sequence>
<proteinExistence type="predicted"/>
<accession>A0A2S8GFL0</accession>
<evidence type="ECO:0000259" key="7">
    <source>
        <dbReference type="PROSITE" id="PS51007"/>
    </source>
</evidence>